<sequence length="84" mass="9549">VWVPQPTFRGTFGIFSLCLSTMVICVWSTIHMDIPTERRSMTQSTIHGVSWMLSALFCPELLLFIAFNQRMSARGILKQASELL</sequence>
<dbReference type="EMBL" id="KL198119">
    <property type="protein sequence ID" value="KDQ06935.1"/>
    <property type="molecule type" value="Genomic_DNA"/>
</dbReference>
<evidence type="ECO:0000313" key="3">
    <source>
        <dbReference type="Proteomes" id="UP000027195"/>
    </source>
</evidence>
<gene>
    <name evidence="2" type="ORF">BOTBODRAFT_82753</name>
</gene>
<keyword evidence="3" id="KW-1185">Reference proteome</keyword>
<keyword evidence="1" id="KW-0472">Membrane</keyword>
<evidence type="ECO:0000256" key="1">
    <source>
        <dbReference type="SAM" id="Phobius"/>
    </source>
</evidence>
<accession>A0A067LX85</accession>
<dbReference type="AlphaFoldDB" id="A0A067LX85"/>
<dbReference type="Proteomes" id="UP000027195">
    <property type="component" value="Unassembled WGS sequence"/>
</dbReference>
<keyword evidence="1" id="KW-1133">Transmembrane helix</keyword>
<dbReference type="OrthoDB" id="3029001at2759"/>
<dbReference type="PANTHER" id="PTHR35043:SF7">
    <property type="entry name" value="TRANSCRIPTION FACTOR DOMAIN-CONTAINING PROTEIN"/>
    <property type="match status" value="1"/>
</dbReference>
<feature type="non-terminal residue" evidence="2">
    <location>
        <position position="1"/>
    </location>
</feature>
<feature type="non-terminal residue" evidence="2">
    <location>
        <position position="84"/>
    </location>
</feature>
<name>A0A067LX85_BOTB1</name>
<proteinExistence type="predicted"/>
<feature type="transmembrane region" description="Helical" evidence="1">
    <location>
        <begin position="12"/>
        <end position="30"/>
    </location>
</feature>
<evidence type="ECO:0000313" key="2">
    <source>
        <dbReference type="EMBL" id="KDQ06935.1"/>
    </source>
</evidence>
<feature type="transmembrane region" description="Helical" evidence="1">
    <location>
        <begin position="50"/>
        <end position="68"/>
    </location>
</feature>
<keyword evidence="1" id="KW-0812">Transmembrane</keyword>
<dbReference type="InParanoid" id="A0A067LX85"/>
<reference evidence="3" key="1">
    <citation type="journal article" date="2014" name="Proc. Natl. Acad. Sci. U.S.A.">
        <title>Extensive sampling of basidiomycete genomes demonstrates inadequacy of the white-rot/brown-rot paradigm for wood decay fungi.</title>
        <authorList>
            <person name="Riley R."/>
            <person name="Salamov A.A."/>
            <person name="Brown D.W."/>
            <person name="Nagy L.G."/>
            <person name="Floudas D."/>
            <person name="Held B.W."/>
            <person name="Levasseur A."/>
            <person name="Lombard V."/>
            <person name="Morin E."/>
            <person name="Otillar R."/>
            <person name="Lindquist E.A."/>
            <person name="Sun H."/>
            <person name="LaButti K.M."/>
            <person name="Schmutz J."/>
            <person name="Jabbour D."/>
            <person name="Luo H."/>
            <person name="Baker S.E."/>
            <person name="Pisabarro A.G."/>
            <person name="Walton J.D."/>
            <person name="Blanchette R.A."/>
            <person name="Henrissat B."/>
            <person name="Martin F."/>
            <person name="Cullen D."/>
            <person name="Hibbett D.S."/>
            <person name="Grigoriev I.V."/>
        </authorList>
    </citation>
    <scope>NUCLEOTIDE SEQUENCE [LARGE SCALE GENOMIC DNA]</scope>
    <source>
        <strain evidence="3">FD-172 SS1</strain>
    </source>
</reference>
<protein>
    <submittedName>
        <fullName evidence="2">Uncharacterized protein</fullName>
    </submittedName>
</protein>
<dbReference type="HOGENOM" id="CLU_2533539_0_0_1"/>
<dbReference type="PANTHER" id="PTHR35043">
    <property type="entry name" value="TRANSCRIPTION FACTOR DOMAIN-CONTAINING PROTEIN"/>
    <property type="match status" value="1"/>
</dbReference>
<dbReference type="STRING" id="930990.A0A067LX85"/>
<organism evidence="2 3">
    <name type="scientific">Botryobasidium botryosum (strain FD-172 SS1)</name>
    <dbReference type="NCBI Taxonomy" id="930990"/>
    <lineage>
        <taxon>Eukaryota</taxon>
        <taxon>Fungi</taxon>
        <taxon>Dikarya</taxon>
        <taxon>Basidiomycota</taxon>
        <taxon>Agaricomycotina</taxon>
        <taxon>Agaricomycetes</taxon>
        <taxon>Cantharellales</taxon>
        <taxon>Botryobasidiaceae</taxon>
        <taxon>Botryobasidium</taxon>
    </lineage>
</organism>